<keyword evidence="3" id="KW-0808">Transferase</keyword>
<evidence type="ECO:0000256" key="8">
    <source>
        <dbReference type="SAM" id="Phobius"/>
    </source>
</evidence>
<evidence type="ECO:0000256" key="2">
    <source>
        <dbReference type="ARBA" id="ARBA00022676"/>
    </source>
</evidence>
<keyword evidence="6 8" id="KW-0472">Membrane</keyword>
<sequence length="314" mass="35797">MALPLWLSKALSAPGWASFLAFITVTLPYLFGAEFVPAWWPLTAEMAFVALFFFRHWRSVVHFFGRLIYRPYPLPAKPTYLPSKDVTIVIPTLDPAHLTFRRCLKSVCANAPARIFIVTVGKDKYEAAEEALHTVRSEYPHTKIQVSYTLIANKRAQINSVIDSIETPITLLVADDDNYIHRWCVDHGIKIKFQADAGAVIQNHNNSNDEASSSSAVVGIADLGEYPRFLQQCLRWARTTFRSNPRMLLSPRAWRQHPWSMYGVQAATLTNFALSVDYLLLCLFRRTAWHVSRSWMVYVLVAFIVLSKLPKLHT</sequence>
<keyword evidence="2" id="KW-0328">Glycosyltransferase</keyword>
<reference evidence="9 10" key="1">
    <citation type="submission" date="2023-01" db="EMBL/GenBank/DDBJ databases">
        <title>Analysis of 21 Apiospora genomes using comparative genomics revels a genus with tremendous synthesis potential of carbohydrate active enzymes and secondary metabolites.</title>
        <authorList>
            <person name="Sorensen T."/>
        </authorList>
    </citation>
    <scope>NUCLEOTIDE SEQUENCE [LARGE SCALE GENOMIC DNA]</scope>
    <source>
        <strain evidence="9 10">CBS 33761</strain>
    </source>
</reference>
<keyword evidence="4 8" id="KW-0812">Transmembrane</keyword>
<proteinExistence type="predicted"/>
<evidence type="ECO:0000256" key="3">
    <source>
        <dbReference type="ARBA" id="ARBA00022679"/>
    </source>
</evidence>
<protein>
    <submittedName>
        <fullName evidence="9">Capsule polysaccharide synthase Cps1</fullName>
    </submittedName>
</protein>
<accession>A0ABR1U2T0</accession>
<name>A0ABR1U2T0_9PEZI</name>
<keyword evidence="5 8" id="KW-1133">Transmembrane helix</keyword>
<evidence type="ECO:0000256" key="4">
    <source>
        <dbReference type="ARBA" id="ARBA00022692"/>
    </source>
</evidence>
<organism evidence="9 10">
    <name type="scientific">Apiospora rasikravindrae</name>
    <dbReference type="NCBI Taxonomy" id="990691"/>
    <lineage>
        <taxon>Eukaryota</taxon>
        <taxon>Fungi</taxon>
        <taxon>Dikarya</taxon>
        <taxon>Ascomycota</taxon>
        <taxon>Pezizomycotina</taxon>
        <taxon>Sordariomycetes</taxon>
        <taxon>Xylariomycetidae</taxon>
        <taxon>Amphisphaeriales</taxon>
        <taxon>Apiosporaceae</taxon>
        <taxon>Apiospora</taxon>
    </lineage>
</organism>
<comment type="caution">
    <text evidence="9">The sequence shown here is derived from an EMBL/GenBank/DDBJ whole genome shotgun (WGS) entry which is preliminary data.</text>
</comment>
<evidence type="ECO:0000313" key="10">
    <source>
        <dbReference type="Proteomes" id="UP001444661"/>
    </source>
</evidence>
<comment type="subcellular location">
    <subcellularLocation>
        <location evidence="1">Membrane</location>
    </subcellularLocation>
</comment>
<feature type="transmembrane region" description="Helical" evidence="8">
    <location>
        <begin position="12"/>
        <end position="32"/>
    </location>
</feature>
<evidence type="ECO:0000313" key="9">
    <source>
        <dbReference type="EMBL" id="KAK8052248.1"/>
    </source>
</evidence>
<dbReference type="PANTHER" id="PTHR47844:SF1">
    <property type="entry name" value="EXOSTOSIN-LIKE 2"/>
    <property type="match status" value="1"/>
</dbReference>
<evidence type="ECO:0000256" key="5">
    <source>
        <dbReference type="ARBA" id="ARBA00022989"/>
    </source>
</evidence>
<evidence type="ECO:0000256" key="7">
    <source>
        <dbReference type="ARBA" id="ARBA00023180"/>
    </source>
</evidence>
<keyword evidence="7" id="KW-0325">Glycoprotein</keyword>
<dbReference type="InterPro" id="IPR052427">
    <property type="entry name" value="Glycosyltrans_GT2/GT47"/>
</dbReference>
<dbReference type="EMBL" id="JAQQWK010000002">
    <property type="protein sequence ID" value="KAK8052248.1"/>
    <property type="molecule type" value="Genomic_DNA"/>
</dbReference>
<dbReference type="Proteomes" id="UP001444661">
    <property type="component" value="Unassembled WGS sequence"/>
</dbReference>
<feature type="transmembrane region" description="Helical" evidence="8">
    <location>
        <begin position="287"/>
        <end position="306"/>
    </location>
</feature>
<keyword evidence="10" id="KW-1185">Reference proteome</keyword>
<gene>
    <name evidence="9" type="ORF">PG993_003633</name>
</gene>
<feature type="transmembrane region" description="Helical" evidence="8">
    <location>
        <begin position="259"/>
        <end position="281"/>
    </location>
</feature>
<dbReference type="PANTHER" id="PTHR47844">
    <property type="entry name" value="SYNTHASE CPS1, PUTATIVE (AFU_ORTHOLOGUE AFUA_7G02500)-RELATED"/>
    <property type="match status" value="1"/>
</dbReference>
<feature type="transmembrane region" description="Helical" evidence="8">
    <location>
        <begin position="38"/>
        <end position="57"/>
    </location>
</feature>
<evidence type="ECO:0000256" key="6">
    <source>
        <dbReference type="ARBA" id="ARBA00023136"/>
    </source>
</evidence>
<evidence type="ECO:0000256" key="1">
    <source>
        <dbReference type="ARBA" id="ARBA00004370"/>
    </source>
</evidence>